<dbReference type="Proteomes" id="UP001596405">
    <property type="component" value="Unassembled WGS sequence"/>
</dbReference>
<keyword evidence="3" id="KW-1185">Reference proteome</keyword>
<feature type="transmembrane region" description="Helical" evidence="1">
    <location>
        <begin position="6"/>
        <end position="24"/>
    </location>
</feature>
<keyword evidence="1" id="KW-0472">Membrane</keyword>
<dbReference type="EMBL" id="JBHSYQ010000016">
    <property type="protein sequence ID" value="MFC6999797.1"/>
    <property type="molecule type" value="Genomic_DNA"/>
</dbReference>
<evidence type="ECO:0000256" key="1">
    <source>
        <dbReference type="SAM" id="Phobius"/>
    </source>
</evidence>
<proteinExistence type="predicted"/>
<dbReference type="RefSeq" id="WP_153042157.1">
    <property type="nucleotide sequence ID" value="NZ_JBHSYQ010000016.1"/>
</dbReference>
<feature type="transmembrane region" description="Helical" evidence="1">
    <location>
        <begin position="31"/>
        <end position="52"/>
    </location>
</feature>
<protein>
    <submittedName>
        <fullName evidence="2">Uncharacterized protein</fullName>
    </submittedName>
</protein>
<reference evidence="3" key="1">
    <citation type="journal article" date="2019" name="Int. J. Syst. Evol. Microbiol.">
        <title>The Global Catalogue of Microorganisms (GCM) 10K type strain sequencing project: providing services to taxonomists for standard genome sequencing and annotation.</title>
        <authorList>
            <consortium name="The Broad Institute Genomics Platform"/>
            <consortium name="The Broad Institute Genome Sequencing Center for Infectious Disease"/>
            <person name="Wu L."/>
            <person name="Ma J."/>
        </authorList>
    </citation>
    <scope>NUCLEOTIDE SEQUENCE [LARGE SCALE GENOMIC DNA]</scope>
    <source>
        <strain evidence="3">CGMCC 4.7393</strain>
    </source>
</reference>
<sequence>MSNPYTGWTYFILFLMSTPVTVALTRYYDLFPIVTFDALLITGIITHFAFVLPPFLYSSFIFANAKDFGAGSFGAIVGIGIVTCFAAAALQAVFIEKFFTKKLTQ</sequence>
<accession>A0ABW2DPN1</accession>
<gene>
    <name evidence="2" type="ORF">ACFQHR_19330</name>
</gene>
<evidence type="ECO:0000313" key="3">
    <source>
        <dbReference type="Proteomes" id="UP001596405"/>
    </source>
</evidence>
<keyword evidence="1" id="KW-0812">Transmembrane</keyword>
<keyword evidence="1" id="KW-1133">Transmembrane helix</keyword>
<name>A0ABW2DPN1_9BACT</name>
<feature type="transmembrane region" description="Helical" evidence="1">
    <location>
        <begin position="72"/>
        <end position="95"/>
    </location>
</feature>
<evidence type="ECO:0000313" key="2">
    <source>
        <dbReference type="EMBL" id="MFC6999797.1"/>
    </source>
</evidence>
<organism evidence="2 3">
    <name type="scientific">Rufibacter roseus</name>
    <dbReference type="NCBI Taxonomy" id="1567108"/>
    <lineage>
        <taxon>Bacteria</taxon>
        <taxon>Pseudomonadati</taxon>
        <taxon>Bacteroidota</taxon>
        <taxon>Cytophagia</taxon>
        <taxon>Cytophagales</taxon>
        <taxon>Hymenobacteraceae</taxon>
        <taxon>Rufibacter</taxon>
    </lineage>
</organism>
<comment type="caution">
    <text evidence="2">The sequence shown here is derived from an EMBL/GenBank/DDBJ whole genome shotgun (WGS) entry which is preliminary data.</text>
</comment>